<dbReference type="Proteomes" id="UP000283634">
    <property type="component" value="Unassembled WGS sequence"/>
</dbReference>
<dbReference type="GeneID" id="40330328"/>
<evidence type="ECO:0000313" key="2">
    <source>
        <dbReference type="Proteomes" id="UP000283634"/>
    </source>
</evidence>
<dbReference type="EMBL" id="MKGL01000230">
    <property type="protein sequence ID" value="RNF02498.1"/>
    <property type="molecule type" value="Genomic_DNA"/>
</dbReference>
<dbReference type="OrthoDB" id="250094at2759"/>
<organism evidence="1 2">
    <name type="scientific">Trypanosoma rangeli</name>
    <dbReference type="NCBI Taxonomy" id="5698"/>
    <lineage>
        <taxon>Eukaryota</taxon>
        <taxon>Discoba</taxon>
        <taxon>Euglenozoa</taxon>
        <taxon>Kinetoplastea</taxon>
        <taxon>Metakinetoplastina</taxon>
        <taxon>Trypanosomatida</taxon>
        <taxon>Trypanosomatidae</taxon>
        <taxon>Trypanosoma</taxon>
        <taxon>Herpetosoma</taxon>
    </lineage>
</organism>
<keyword evidence="2" id="KW-1185">Reference proteome</keyword>
<accession>A0A3S5IQU8</accession>
<gene>
    <name evidence="1" type="ORF">TraAM80_06395</name>
</gene>
<proteinExistence type="predicted"/>
<protein>
    <submittedName>
        <fullName evidence="1">Uncharacterized protein</fullName>
    </submittedName>
</protein>
<comment type="caution">
    <text evidence="1">The sequence shown here is derived from an EMBL/GenBank/DDBJ whole genome shotgun (WGS) entry which is preliminary data.</text>
</comment>
<sequence>MDCEELILLIEQCYERLCRKRRMLCWNVSGLLCTRSTEVINLIRNSLLSMESPTARDMRVASFSLLVSGTVKGFSIDDPLGILGSLLACRVFSTLRNFLNDEQRPFFSREIYCKLWQR</sequence>
<dbReference type="AlphaFoldDB" id="A0A3S5IQU8"/>
<evidence type="ECO:0000313" key="1">
    <source>
        <dbReference type="EMBL" id="RNF02498.1"/>
    </source>
</evidence>
<name>A0A3S5IQU8_TRYRA</name>
<dbReference type="RefSeq" id="XP_029236954.1">
    <property type="nucleotide sequence ID" value="XM_029383241.1"/>
</dbReference>
<reference evidence="1 2" key="1">
    <citation type="journal article" date="2018" name="BMC Genomics">
        <title>Genomic comparison of Trypanosoma conorhini and Trypanosoma rangeli to Trypanosoma cruzi strains of high and low virulence.</title>
        <authorList>
            <person name="Bradwell K.R."/>
            <person name="Koparde V.N."/>
            <person name="Matveyev A.V."/>
            <person name="Serrano M.G."/>
            <person name="Alves J.M."/>
            <person name="Parikh H."/>
            <person name="Huang B."/>
            <person name="Lee V."/>
            <person name="Espinosa-Alvarez O."/>
            <person name="Ortiz P.A."/>
            <person name="Costa-Martins A.G."/>
            <person name="Teixeira M.M."/>
            <person name="Buck G.A."/>
        </authorList>
    </citation>
    <scope>NUCLEOTIDE SEQUENCE [LARGE SCALE GENOMIC DNA]</scope>
    <source>
        <strain evidence="1 2">AM80</strain>
    </source>
</reference>
<dbReference type="VEuPathDB" id="TriTrypDB:TRSC58_06932"/>